<sequence length="137" mass="15725">MGRKCLVGGCRTGYKSSGQVVATDRIRVYSFPKDEKSLQDWLLRCLPNRIEKVTEYMGVYALHWPENVPMCRRWKYQVPAVPPSIFPNVPASYVPKSFASSSTTRSTKKALSETKVTSLDEMAEFVEKDRFKQESFF</sequence>
<reference evidence="1 2" key="1">
    <citation type="journal article" date="2021" name="Elife">
        <title>Chloroplast acquisition without the gene transfer in kleptoplastic sea slugs, Plakobranchus ocellatus.</title>
        <authorList>
            <person name="Maeda T."/>
            <person name="Takahashi S."/>
            <person name="Yoshida T."/>
            <person name="Shimamura S."/>
            <person name="Takaki Y."/>
            <person name="Nagai Y."/>
            <person name="Toyoda A."/>
            <person name="Suzuki Y."/>
            <person name="Arimoto A."/>
            <person name="Ishii H."/>
            <person name="Satoh N."/>
            <person name="Nishiyama T."/>
            <person name="Hasebe M."/>
            <person name="Maruyama T."/>
            <person name="Minagawa J."/>
            <person name="Obokata J."/>
            <person name="Shigenobu S."/>
        </authorList>
    </citation>
    <scope>NUCLEOTIDE SEQUENCE [LARGE SCALE GENOMIC DNA]</scope>
</reference>
<evidence type="ECO:0000313" key="2">
    <source>
        <dbReference type="Proteomes" id="UP000735302"/>
    </source>
</evidence>
<dbReference type="SUPFAM" id="SSF57716">
    <property type="entry name" value="Glucocorticoid receptor-like (DNA-binding domain)"/>
    <property type="match status" value="1"/>
</dbReference>
<accession>A0AAV4C1C3</accession>
<dbReference type="AlphaFoldDB" id="A0AAV4C1C3"/>
<dbReference type="EMBL" id="BLXT01005771">
    <property type="protein sequence ID" value="GFO25688.1"/>
    <property type="molecule type" value="Genomic_DNA"/>
</dbReference>
<dbReference type="GO" id="GO:0003677">
    <property type="term" value="F:DNA binding"/>
    <property type="evidence" value="ECO:0007669"/>
    <property type="project" value="UniProtKB-KW"/>
</dbReference>
<name>A0AAV4C1C3_9GAST</name>
<proteinExistence type="predicted"/>
<gene>
    <name evidence="1" type="ORF">PoB_005219300</name>
</gene>
<organism evidence="1 2">
    <name type="scientific">Plakobranchus ocellatus</name>
    <dbReference type="NCBI Taxonomy" id="259542"/>
    <lineage>
        <taxon>Eukaryota</taxon>
        <taxon>Metazoa</taxon>
        <taxon>Spiralia</taxon>
        <taxon>Lophotrochozoa</taxon>
        <taxon>Mollusca</taxon>
        <taxon>Gastropoda</taxon>
        <taxon>Heterobranchia</taxon>
        <taxon>Euthyneura</taxon>
        <taxon>Panpulmonata</taxon>
        <taxon>Sacoglossa</taxon>
        <taxon>Placobranchoidea</taxon>
        <taxon>Plakobranchidae</taxon>
        <taxon>Plakobranchus</taxon>
    </lineage>
</organism>
<dbReference type="Proteomes" id="UP000735302">
    <property type="component" value="Unassembled WGS sequence"/>
</dbReference>
<comment type="caution">
    <text evidence="1">The sequence shown here is derived from an EMBL/GenBank/DDBJ whole genome shotgun (WGS) entry which is preliminary data.</text>
</comment>
<evidence type="ECO:0000313" key="1">
    <source>
        <dbReference type="EMBL" id="GFO25688.1"/>
    </source>
</evidence>
<dbReference type="GO" id="GO:0008270">
    <property type="term" value="F:zinc ion binding"/>
    <property type="evidence" value="ECO:0007669"/>
    <property type="project" value="UniProtKB-KW"/>
</dbReference>
<evidence type="ECO:0008006" key="3">
    <source>
        <dbReference type="Google" id="ProtNLM"/>
    </source>
</evidence>
<protein>
    <recommendedName>
        <fullName evidence="3">THAP-type domain-containing protein</fullName>
    </recommendedName>
</protein>
<keyword evidence="2" id="KW-1185">Reference proteome</keyword>